<evidence type="ECO:0000313" key="2">
    <source>
        <dbReference type="Proteomes" id="UP000253551"/>
    </source>
</evidence>
<proteinExistence type="predicted"/>
<dbReference type="GO" id="GO:0033897">
    <property type="term" value="F:ribonuclease T2 activity"/>
    <property type="evidence" value="ECO:0007669"/>
    <property type="project" value="InterPro"/>
</dbReference>
<dbReference type="OrthoDB" id="435754at2759"/>
<protein>
    <submittedName>
        <fullName evidence="1">Uncharacterized protein</fullName>
    </submittedName>
</protein>
<name>A0A367KWF2_RHIST</name>
<dbReference type="EMBL" id="PJQM01000142">
    <property type="protein sequence ID" value="RCI06494.1"/>
    <property type="molecule type" value="Genomic_DNA"/>
</dbReference>
<keyword evidence="2" id="KW-1185">Reference proteome</keyword>
<accession>A0A367KWF2</accession>
<dbReference type="Gene3D" id="3.90.730.10">
    <property type="entry name" value="Ribonuclease T2-like"/>
    <property type="match status" value="1"/>
</dbReference>
<comment type="caution">
    <text evidence="1">The sequence shown here is derived from an EMBL/GenBank/DDBJ whole genome shotgun (WGS) entry which is preliminary data.</text>
</comment>
<evidence type="ECO:0000313" key="1">
    <source>
        <dbReference type="EMBL" id="RCI06494.1"/>
    </source>
</evidence>
<feature type="non-terminal residue" evidence="1">
    <location>
        <position position="1"/>
    </location>
</feature>
<dbReference type="GO" id="GO:0003723">
    <property type="term" value="F:RNA binding"/>
    <property type="evidence" value="ECO:0007669"/>
    <property type="project" value="InterPro"/>
</dbReference>
<dbReference type="AlphaFoldDB" id="A0A367KWF2"/>
<dbReference type="InterPro" id="IPR036430">
    <property type="entry name" value="RNase_T2-like_sf"/>
</dbReference>
<dbReference type="SUPFAM" id="SSF55895">
    <property type="entry name" value="Ribonuclease Rh-like"/>
    <property type="match status" value="1"/>
</dbReference>
<dbReference type="Proteomes" id="UP000253551">
    <property type="component" value="Unassembled WGS sequence"/>
</dbReference>
<sequence length="58" mass="6465">TIRDAIKSTFGAEPKLDCVRGSLSEVSLNFYVRGKSNYEITNVLEQGNCRGLVSFPRK</sequence>
<gene>
    <name evidence="1" type="ORF">CU098_001044</name>
</gene>
<reference evidence="1 2" key="1">
    <citation type="journal article" date="2018" name="G3 (Bethesda)">
        <title>Phylogenetic and Phylogenomic Definition of Rhizopus Species.</title>
        <authorList>
            <person name="Gryganskyi A.P."/>
            <person name="Golan J."/>
            <person name="Dolatabadi S."/>
            <person name="Mondo S."/>
            <person name="Robb S."/>
            <person name="Idnurm A."/>
            <person name="Muszewska A."/>
            <person name="Steczkiewicz K."/>
            <person name="Masonjones S."/>
            <person name="Liao H.L."/>
            <person name="Gajdeczka M.T."/>
            <person name="Anike F."/>
            <person name="Vuek A."/>
            <person name="Anishchenko I.M."/>
            <person name="Voigt K."/>
            <person name="de Hoog G.S."/>
            <person name="Smith M.E."/>
            <person name="Heitman J."/>
            <person name="Vilgalys R."/>
            <person name="Stajich J.E."/>
        </authorList>
    </citation>
    <scope>NUCLEOTIDE SEQUENCE [LARGE SCALE GENOMIC DNA]</scope>
    <source>
        <strain evidence="1 2">LSU 92-RS-03</strain>
    </source>
</reference>
<organism evidence="1 2">
    <name type="scientific">Rhizopus stolonifer</name>
    <name type="common">Rhizopus nigricans</name>
    <dbReference type="NCBI Taxonomy" id="4846"/>
    <lineage>
        <taxon>Eukaryota</taxon>
        <taxon>Fungi</taxon>
        <taxon>Fungi incertae sedis</taxon>
        <taxon>Mucoromycota</taxon>
        <taxon>Mucoromycotina</taxon>
        <taxon>Mucoromycetes</taxon>
        <taxon>Mucorales</taxon>
        <taxon>Mucorineae</taxon>
        <taxon>Rhizopodaceae</taxon>
        <taxon>Rhizopus</taxon>
    </lineage>
</organism>